<dbReference type="SUPFAM" id="SSF53335">
    <property type="entry name" value="S-adenosyl-L-methionine-dependent methyltransferases"/>
    <property type="match status" value="1"/>
</dbReference>
<comment type="caution">
    <text evidence="2">The sequence shown here is derived from an EMBL/GenBank/DDBJ whole genome shotgun (WGS) entry which is preliminary data.</text>
</comment>
<dbReference type="Proteomes" id="UP001499938">
    <property type="component" value="Unassembled WGS sequence"/>
</dbReference>
<evidence type="ECO:0000313" key="2">
    <source>
        <dbReference type="EMBL" id="GAA1789546.1"/>
    </source>
</evidence>
<keyword evidence="3" id="KW-1185">Reference proteome</keyword>
<sequence>MTSSAQPQVAAPPGGRALALAKRAAEHALWARVAGQRRLEARRGVSRPLPRAVAPTGVLQSRAEAQAAMREARALRLPLHRDKVKNWDALGALGAVLSLAGREGGLPERVMDAGSARYSPILPWLRLYGLGDAADSLIGINLEFDAPVRRDGVLFRYGDVTATGLPDGHLDAVTCMSVIEHGVPLQPFLAECARILRPGGILVISTDYDHEPPDTAGKTAYGVPVHIFSPREIRALVADADAVGLDLVGELTDEVLRHPERPCHWDRVDLDYTFILLSFRRR</sequence>
<protein>
    <recommendedName>
        <fullName evidence="1">Methyltransferase type 11 domain-containing protein</fullName>
    </recommendedName>
</protein>
<proteinExistence type="predicted"/>
<accession>A0ABN2LK84</accession>
<organism evidence="2 3">
    <name type="scientific">Nostocoides veronense</name>
    <dbReference type="NCBI Taxonomy" id="330836"/>
    <lineage>
        <taxon>Bacteria</taxon>
        <taxon>Bacillati</taxon>
        <taxon>Actinomycetota</taxon>
        <taxon>Actinomycetes</taxon>
        <taxon>Micrococcales</taxon>
        <taxon>Intrasporangiaceae</taxon>
        <taxon>Nostocoides</taxon>
    </lineage>
</organism>
<dbReference type="Gene3D" id="3.40.50.150">
    <property type="entry name" value="Vaccinia Virus protein VP39"/>
    <property type="match status" value="1"/>
</dbReference>
<dbReference type="EMBL" id="BAAAPO010000021">
    <property type="protein sequence ID" value="GAA1789546.1"/>
    <property type="molecule type" value="Genomic_DNA"/>
</dbReference>
<feature type="domain" description="Methyltransferase type 11" evidence="1">
    <location>
        <begin position="150"/>
        <end position="204"/>
    </location>
</feature>
<dbReference type="InterPro" id="IPR029063">
    <property type="entry name" value="SAM-dependent_MTases_sf"/>
</dbReference>
<evidence type="ECO:0000259" key="1">
    <source>
        <dbReference type="Pfam" id="PF08241"/>
    </source>
</evidence>
<name>A0ABN2LK84_9MICO</name>
<evidence type="ECO:0000313" key="3">
    <source>
        <dbReference type="Proteomes" id="UP001499938"/>
    </source>
</evidence>
<reference evidence="2 3" key="1">
    <citation type="journal article" date="2019" name="Int. J. Syst. Evol. Microbiol.">
        <title>The Global Catalogue of Microorganisms (GCM) 10K type strain sequencing project: providing services to taxonomists for standard genome sequencing and annotation.</title>
        <authorList>
            <consortium name="The Broad Institute Genomics Platform"/>
            <consortium name="The Broad Institute Genome Sequencing Center for Infectious Disease"/>
            <person name="Wu L."/>
            <person name="Ma J."/>
        </authorList>
    </citation>
    <scope>NUCLEOTIDE SEQUENCE [LARGE SCALE GENOMIC DNA]</scope>
    <source>
        <strain evidence="2 3">JCM 15592</strain>
    </source>
</reference>
<dbReference type="CDD" id="cd02440">
    <property type="entry name" value="AdoMet_MTases"/>
    <property type="match status" value="1"/>
</dbReference>
<dbReference type="InterPro" id="IPR013216">
    <property type="entry name" value="Methyltransf_11"/>
</dbReference>
<dbReference type="RefSeq" id="WP_344082727.1">
    <property type="nucleotide sequence ID" value="NZ_BAAAPO010000021.1"/>
</dbReference>
<dbReference type="Pfam" id="PF08241">
    <property type="entry name" value="Methyltransf_11"/>
    <property type="match status" value="1"/>
</dbReference>
<gene>
    <name evidence="2" type="ORF">GCM10009811_13130</name>
</gene>